<feature type="binding site" evidence="4">
    <location>
        <position position="6"/>
    </location>
    <ligand>
        <name>a divalent metal cation</name>
        <dbReference type="ChEBI" id="CHEBI:60240"/>
        <label>1</label>
    </ligand>
</feature>
<feature type="binding site" evidence="4">
    <location>
        <position position="91"/>
    </location>
    <ligand>
        <name>a divalent metal cation</name>
        <dbReference type="ChEBI" id="CHEBI:60240"/>
        <label>1</label>
    </ligand>
</feature>
<dbReference type="GO" id="GO:0016788">
    <property type="term" value="F:hydrolase activity, acting on ester bonds"/>
    <property type="evidence" value="ECO:0007669"/>
    <property type="project" value="InterPro"/>
</dbReference>
<dbReference type="FunFam" id="3.20.20.140:FF:000005">
    <property type="entry name" value="TatD family hydrolase"/>
    <property type="match status" value="1"/>
</dbReference>
<organism evidence="5 6">
    <name type="scientific">Zeimonas arvi</name>
    <dbReference type="NCBI Taxonomy" id="2498847"/>
    <lineage>
        <taxon>Bacteria</taxon>
        <taxon>Pseudomonadati</taxon>
        <taxon>Pseudomonadota</taxon>
        <taxon>Betaproteobacteria</taxon>
        <taxon>Burkholderiales</taxon>
        <taxon>Burkholderiaceae</taxon>
        <taxon>Zeimonas</taxon>
    </lineage>
</organism>
<feature type="binding site" evidence="4">
    <location>
        <position position="160"/>
    </location>
    <ligand>
        <name>a divalent metal cation</name>
        <dbReference type="ChEBI" id="CHEBI:60240"/>
        <label>2</label>
    </ligand>
</feature>
<comment type="similarity">
    <text evidence="1">Belongs to the metallo-dependent hydrolases superfamily. TatD-type hydrolase family.</text>
</comment>
<dbReference type="InterPro" id="IPR032466">
    <property type="entry name" value="Metal_Hydrolase"/>
</dbReference>
<dbReference type="Gene3D" id="3.20.20.140">
    <property type="entry name" value="Metal-dependent hydrolases"/>
    <property type="match status" value="1"/>
</dbReference>
<dbReference type="InterPro" id="IPR001130">
    <property type="entry name" value="TatD-like"/>
</dbReference>
<dbReference type="PANTHER" id="PTHR46124">
    <property type="entry name" value="D-AMINOACYL-TRNA DEACYLASE"/>
    <property type="match status" value="1"/>
</dbReference>
<evidence type="ECO:0000256" key="2">
    <source>
        <dbReference type="ARBA" id="ARBA00022723"/>
    </source>
</evidence>
<dbReference type="PANTHER" id="PTHR46124:SF2">
    <property type="entry name" value="D-AMINOACYL-TRNA DEACYLASE"/>
    <property type="match status" value="1"/>
</dbReference>
<keyword evidence="3" id="KW-0378">Hydrolase</keyword>
<reference evidence="5 6" key="1">
    <citation type="submission" date="2019-06" db="EMBL/GenBank/DDBJ databases">
        <title>Quisquiliibacterium sp. nov., isolated from a maize field.</title>
        <authorList>
            <person name="Lin S.-Y."/>
            <person name="Tsai C.-F."/>
            <person name="Young C.-C."/>
        </authorList>
    </citation>
    <scope>NUCLEOTIDE SEQUENCE [LARGE SCALE GENOMIC DNA]</scope>
    <source>
        <strain evidence="5 6">CC-CFT501</strain>
    </source>
</reference>
<keyword evidence="2 4" id="KW-0479">Metal-binding</keyword>
<dbReference type="OrthoDB" id="9810005at2"/>
<name>A0A5C8P1G1_9BURK</name>
<evidence type="ECO:0000256" key="1">
    <source>
        <dbReference type="ARBA" id="ARBA00009275"/>
    </source>
</evidence>
<dbReference type="PIRSF" id="PIRSF005902">
    <property type="entry name" value="DNase_TatD"/>
    <property type="match status" value="1"/>
</dbReference>
<dbReference type="RefSeq" id="WP_147703335.1">
    <property type="nucleotide sequence ID" value="NZ_VDUY01000002.1"/>
</dbReference>
<dbReference type="InterPro" id="IPR015991">
    <property type="entry name" value="TatD/YcfH-like"/>
</dbReference>
<evidence type="ECO:0000256" key="4">
    <source>
        <dbReference type="PIRSR" id="PIRSR005902-1"/>
    </source>
</evidence>
<dbReference type="PROSITE" id="PS01091">
    <property type="entry name" value="TATD_3"/>
    <property type="match status" value="1"/>
</dbReference>
<feature type="binding site" evidence="4">
    <location>
        <position position="8"/>
    </location>
    <ligand>
        <name>a divalent metal cation</name>
        <dbReference type="ChEBI" id="CHEBI:60240"/>
        <label>1</label>
    </ligand>
</feature>
<dbReference type="GO" id="GO:0004536">
    <property type="term" value="F:DNA nuclease activity"/>
    <property type="evidence" value="ECO:0007669"/>
    <property type="project" value="InterPro"/>
</dbReference>
<comment type="caution">
    <text evidence="5">The sequence shown here is derived from an EMBL/GenBank/DDBJ whole genome shotgun (WGS) entry which is preliminary data.</text>
</comment>
<proteinExistence type="inferred from homology"/>
<dbReference type="GO" id="GO:0046872">
    <property type="term" value="F:metal ion binding"/>
    <property type="evidence" value="ECO:0007669"/>
    <property type="project" value="UniProtKB-KW"/>
</dbReference>
<evidence type="ECO:0000313" key="5">
    <source>
        <dbReference type="EMBL" id="TXL67086.1"/>
    </source>
</evidence>
<gene>
    <name evidence="5" type="ORF">FHP08_05575</name>
</gene>
<sequence length="263" mass="29512">MFVDSHCHLDFPELAERFDTILENMAANDVGRALCIAVTLPDFPRVLALAERDRRLHASVGVHPDHADTDEPDVDTLVRLAAHPKIVAIGETGLDYYREPREDEAACRALRERQQQRFRVHIRAARQTGKPLVVHTRSASADTIRLLREEGAEACGGVLHCFTEDWETAKAALDIGFYVSFSGIVTFRNAEPLREVAARVPIERLLIETDSPYLAPVPFRGKTNEPAFVRHVAERIAEIKGLPLAQVADRTTENYLNLFKILD</sequence>
<dbReference type="CDD" id="cd01310">
    <property type="entry name" value="TatD_DNAse"/>
    <property type="match status" value="1"/>
</dbReference>
<evidence type="ECO:0000313" key="6">
    <source>
        <dbReference type="Proteomes" id="UP000321548"/>
    </source>
</evidence>
<dbReference type="EMBL" id="VDUY01000002">
    <property type="protein sequence ID" value="TXL67086.1"/>
    <property type="molecule type" value="Genomic_DNA"/>
</dbReference>
<protein>
    <submittedName>
        <fullName evidence="5">TatD family deoxyribonuclease</fullName>
    </submittedName>
</protein>
<evidence type="ECO:0000256" key="3">
    <source>
        <dbReference type="ARBA" id="ARBA00022801"/>
    </source>
</evidence>
<dbReference type="NCBIfam" id="TIGR00010">
    <property type="entry name" value="YchF/TatD family DNA exonuclease"/>
    <property type="match status" value="1"/>
</dbReference>
<dbReference type="GO" id="GO:0005829">
    <property type="term" value="C:cytosol"/>
    <property type="evidence" value="ECO:0007669"/>
    <property type="project" value="TreeGrafter"/>
</dbReference>
<dbReference type="AlphaFoldDB" id="A0A5C8P1G1"/>
<dbReference type="SUPFAM" id="SSF51556">
    <property type="entry name" value="Metallo-dependent hydrolases"/>
    <property type="match status" value="1"/>
</dbReference>
<feature type="binding site" evidence="4">
    <location>
        <position position="135"/>
    </location>
    <ligand>
        <name>a divalent metal cation</name>
        <dbReference type="ChEBI" id="CHEBI:60240"/>
        <label>2</label>
    </ligand>
</feature>
<dbReference type="InterPro" id="IPR018228">
    <property type="entry name" value="DNase_TatD-rel_CS"/>
</dbReference>
<dbReference type="PROSITE" id="PS01137">
    <property type="entry name" value="TATD_1"/>
    <property type="match status" value="1"/>
</dbReference>
<accession>A0A5C8P1G1</accession>
<dbReference type="Proteomes" id="UP000321548">
    <property type="component" value="Unassembled WGS sequence"/>
</dbReference>
<feature type="binding site" evidence="4">
    <location>
        <position position="210"/>
    </location>
    <ligand>
        <name>a divalent metal cation</name>
        <dbReference type="ChEBI" id="CHEBI:60240"/>
        <label>1</label>
    </ligand>
</feature>
<keyword evidence="6" id="KW-1185">Reference proteome</keyword>
<dbReference type="Pfam" id="PF01026">
    <property type="entry name" value="TatD_DNase"/>
    <property type="match status" value="1"/>
</dbReference>